<keyword evidence="9 12" id="KW-1133">Transmembrane helix</keyword>
<comment type="subcellular location">
    <subcellularLocation>
        <location evidence="1">Cell membrane</location>
        <topology evidence="1">Multi-pass membrane protein</topology>
    </subcellularLocation>
</comment>
<dbReference type="GO" id="GO:0000155">
    <property type="term" value="F:phosphorelay sensor kinase activity"/>
    <property type="evidence" value="ECO:0007669"/>
    <property type="project" value="InterPro"/>
</dbReference>
<feature type="domain" description="Cache" evidence="14">
    <location>
        <begin position="43"/>
        <end position="288"/>
    </location>
</feature>
<gene>
    <name evidence="16" type="ORF">H7B90_30060</name>
</gene>
<dbReference type="Pfam" id="PF02518">
    <property type="entry name" value="HATPase_c"/>
    <property type="match status" value="1"/>
</dbReference>
<dbReference type="CDD" id="cd18774">
    <property type="entry name" value="PDC2_HK_sensor"/>
    <property type="match status" value="1"/>
</dbReference>
<sequence>MDVRRGIRSLFSSWKLLLFILISLLMLFLTSLQGYIVSSQSTRTIEEQYSRIIAENLDSVSVNLSNYLNYIDDFARSLSNHPELIDALQSGGAAAKTKTERQLGAFSDYYHLRLPVNIQVYDNRRNVYAYPSINAWEEKRLLDTVSDFPWFANRVALDNDFLHWNVASDFHDAPSSEALYVSKNIIRNNRSFGLLVIELNGALIERMLDRAQINEANPIFIFSGDMRTLFRNERLPEGVDGSSASLRDVYRQVRSLDAGEGIADVRLSGRPYRALYKPVASTPWTMVSLLPPDSLHADSVSIWRITAIMTGISILFIVVFFAILHTKVTMPVRRMSRIVEDSAAGRAPPESYSYRGFKEIETLNGGINRFLDKIREQVETIRRGESEKRRLELQRLQEQMRPHFWHNSLNALRFLAVLRGDSTMAEALLSLTRMLDYTLRNTDVLYSAVEEEIGYAMSFVKFQEIRAMRSVRVELDVDEAVLRAAIPKFTIQPLVENAIVHGFSPPFDREPRLRIEGRLRGSDLELVIADNGKGIEPADASEPLGLERRSGRPRAGGLSLINLRQRLRLEYGDPYGIVLDSRPNESTKVTITLPYRTGGTLEPEKEGRSS</sequence>
<dbReference type="InterPro" id="IPR010559">
    <property type="entry name" value="Sig_transdc_His_kin_internal"/>
</dbReference>
<evidence type="ECO:0000313" key="17">
    <source>
        <dbReference type="Proteomes" id="UP000553776"/>
    </source>
</evidence>
<evidence type="ECO:0000256" key="9">
    <source>
        <dbReference type="ARBA" id="ARBA00022989"/>
    </source>
</evidence>
<dbReference type="InterPro" id="IPR050640">
    <property type="entry name" value="Bact_2-comp_sensor_kinase"/>
</dbReference>
<evidence type="ECO:0000256" key="7">
    <source>
        <dbReference type="ARBA" id="ARBA00022777"/>
    </source>
</evidence>
<evidence type="ECO:0000259" key="14">
    <source>
        <dbReference type="Pfam" id="PF02743"/>
    </source>
</evidence>
<keyword evidence="2" id="KW-1003">Cell membrane</keyword>
<dbReference type="Gene3D" id="6.10.340.10">
    <property type="match status" value="1"/>
</dbReference>
<keyword evidence="7 16" id="KW-0418">Kinase</keyword>
<evidence type="ECO:0000256" key="3">
    <source>
        <dbReference type="ARBA" id="ARBA00022553"/>
    </source>
</evidence>
<evidence type="ECO:0000256" key="2">
    <source>
        <dbReference type="ARBA" id="ARBA00022475"/>
    </source>
</evidence>
<dbReference type="GO" id="GO:0005886">
    <property type="term" value="C:plasma membrane"/>
    <property type="evidence" value="ECO:0007669"/>
    <property type="project" value="UniProtKB-SubCell"/>
</dbReference>
<keyword evidence="11 12" id="KW-0472">Membrane</keyword>
<evidence type="ECO:0000259" key="13">
    <source>
        <dbReference type="Pfam" id="PF02518"/>
    </source>
</evidence>
<dbReference type="Gene3D" id="3.30.565.10">
    <property type="entry name" value="Histidine kinase-like ATPase, C-terminal domain"/>
    <property type="match status" value="1"/>
</dbReference>
<evidence type="ECO:0000313" key="16">
    <source>
        <dbReference type="EMBL" id="MBB6695645.1"/>
    </source>
</evidence>
<dbReference type="InterPro" id="IPR033479">
    <property type="entry name" value="dCache_1"/>
</dbReference>
<keyword evidence="5 12" id="KW-0812">Transmembrane</keyword>
<keyword evidence="17" id="KW-1185">Reference proteome</keyword>
<keyword evidence="10" id="KW-0902">Two-component regulatory system</keyword>
<protein>
    <submittedName>
        <fullName evidence="16">Histidine kinase</fullName>
    </submittedName>
</protein>
<dbReference type="AlphaFoldDB" id="A0A841U513"/>
<evidence type="ECO:0000256" key="8">
    <source>
        <dbReference type="ARBA" id="ARBA00022840"/>
    </source>
</evidence>
<proteinExistence type="predicted"/>
<organism evidence="16 17">
    <name type="scientific">Cohnella xylanilytica</name>
    <dbReference type="NCBI Taxonomy" id="557555"/>
    <lineage>
        <taxon>Bacteria</taxon>
        <taxon>Bacillati</taxon>
        <taxon>Bacillota</taxon>
        <taxon>Bacilli</taxon>
        <taxon>Bacillales</taxon>
        <taxon>Paenibacillaceae</taxon>
        <taxon>Cohnella</taxon>
    </lineage>
</organism>
<comment type="caution">
    <text evidence="16">The sequence shown here is derived from an EMBL/GenBank/DDBJ whole genome shotgun (WGS) entry which is preliminary data.</text>
</comment>
<dbReference type="EMBL" id="JACJVR010000133">
    <property type="protein sequence ID" value="MBB6695645.1"/>
    <property type="molecule type" value="Genomic_DNA"/>
</dbReference>
<feature type="domain" description="Signal transduction histidine kinase internal region" evidence="15">
    <location>
        <begin position="392"/>
        <end position="467"/>
    </location>
</feature>
<dbReference type="RefSeq" id="WP_185139597.1">
    <property type="nucleotide sequence ID" value="NZ_JACJVR010000133.1"/>
</dbReference>
<feature type="domain" description="Histidine kinase/HSP90-like ATPase" evidence="13">
    <location>
        <begin position="491"/>
        <end position="596"/>
    </location>
</feature>
<dbReference type="InterPro" id="IPR036890">
    <property type="entry name" value="HATPase_C_sf"/>
</dbReference>
<evidence type="ECO:0000256" key="12">
    <source>
        <dbReference type="SAM" id="Phobius"/>
    </source>
</evidence>
<dbReference type="Proteomes" id="UP000553776">
    <property type="component" value="Unassembled WGS sequence"/>
</dbReference>
<dbReference type="SUPFAM" id="SSF55874">
    <property type="entry name" value="ATPase domain of HSP90 chaperone/DNA topoisomerase II/histidine kinase"/>
    <property type="match status" value="1"/>
</dbReference>
<dbReference type="PANTHER" id="PTHR34220">
    <property type="entry name" value="SENSOR HISTIDINE KINASE YPDA"/>
    <property type="match status" value="1"/>
</dbReference>
<evidence type="ECO:0000259" key="15">
    <source>
        <dbReference type="Pfam" id="PF06580"/>
    </source>
</evidence>
<accession>A0A841U513</accession>
<keyword evidence="6" id="KW-0547">Nucleotide-binding</keyword>
<name>A0A841U513_9BACL</name>
<evidence type="ECO:0000256" key="4">
    <source>
        <dbReference type="ARBA" id="ARBA00022679"/>
    </source>
</evidence>
<keyword evidence="3" id="KW-0597">Phosphoprotein</keyword>
<feature type="transmembrane region" description="Helical" evidence="12">
    <location>
        <begin position="302"/>
        <end position="324"/>
    </location>
</feature>
<evidence type="ECO:0000256" key="6">
    <source>
        <dbReference type="ARBA" id="ARBA00022741"/>
    </source>
</evidence>
<dbReference type="Pfam" id="PF06580">
    <property type="entry name" value="His_kinase"/>
    <property type="match status" value="1"/>
</dbReference>
<dbReference type="GO" id="GO:0005524">
    <property type="term" value="F:ATP binding"/>
    <property type="evidence" value="ECO:0007669"/>
    <property type="project" value="UniProtKB-KW"/>
</dbReference>
<keyword evidence="4" id="KW-0808">Transferase</keyword>
<keyword evidence="8" id="KW-0067">ATP-binding</keyword>
<reference evidence="16 17" key="1">
    <citation type="submission" date="2020-08" db="EMBL/GenBank/DDBJ databases">
        <title>Cohnella phylogeny.</title>
        <authorList>
            <person name="Dunlap C."/>
        </authorList>
    </citation>
    <scope>NUCLEOTIDE SEQUENCE [LARGE SCALE GENOMIC DNA]</scope>
    <source>
        <strain evidence="16 17">DSM 25239</strain>
    </source>
</reference>
<dbReference type="InterPro" id="IPR003594">
    <property type="entry name" value="HATPase_dom"/>
</dbReference>
<dbReference type="Pfam" id="PF02743">
    <property type="entry name" value="dCache_1"/>
    <property type="match status" value="1"/>
</dbReference>
<dbReference type="Gene3D" id="3.30.450.20">
    <property type="entry name" value="PAS domain"/>
    <property type="match status" value="1"/>
</dbReference>
<evidence type="ECO:0000256" key="11">
    <source>
        <dbReference type="ARBA" id="ARBA00023136"/>
    </source>
</evidence>
<dbReference type="PANTHER" id="PTHR34220:SF11">
    <property type="entry name" value="SENSOR PROTEIN KINASE HPTS"/>
    <property type="match status" value="1"/>
</dbReference>
<evidence type="ECO:0000256" key="1">
    <source>
        <dbReference type="ARBA" id="ARBA00004651"/>
    </source>
</evidence>
<evidence type="ECO:0000256" key="10">
    <source>
        <dbReference type="ARBA" id="ARBA00023012"/>
    </source>
</evidence>
<evidence type="ECO:0000256" key="5">
    <source>
        <dbReference type="ARBA" id="ARBA00022692"/>
    </source>
</evidence>